<evidence type="ECO:0000259" key="7">
    <source>
        <dbReference type="Pfam" id="PF09335"/>
    </source>
</evidence>
<evidence type="ECO:0000256" key="5">
    <source>
        <dbReference type="ARBA" id="ARBA00023136"/>
    </source>
</evidence>
<name>A0AAV3UGW9_9EURY</name>
<feature type="transmembrane region" description="Helical" evidence="6">
    <location>
        <begin position="12"/>
        <end position="32"/>
    </location>
</feature>
<organism evidence="8 9">
    <name type="scientific">Haladaptatus pallidirubidus</name>
    <dbReference type="NCBI Taxonomy" id="1008152"/>
    <lineage>
        <taxon>Archaea</taxon>
        <taxon>Methanobacteriati</taxon>
        <taxon>Methanobacteriota</taxon>
        <taxon>Stenosarchaea group</taxon>
        <taxon>Halobacteria</taxon>
        <taxon>Halobacteriales</taxon>
        <taxon>Haladaptataceae</taxon>
        <taxon>Haladaptatus</taxon>
    </lineage>
</organism>
<keyword evidence="3 6" id="KW-0812">Transmembrane</keyword>
<keyword evidence="5 6" id="KW-0472">Membrane</keyword>
<comment type="subcellular location">
    <subcellularLocation>
        <location evidence="1">Cell membrane</location>
        <topology evidence="1">Multi-pass membrane protein</topology>
    </subcellularLocation>
</comment>
<dbReference type="InterPro" id="IPR032816">
    <property type="entry name" value="VTT_dom"/>
</dbReference>
<sequence length="239" mass="26201">MQFASLVAVETTPLVGLFALSMFGLALLSFGSGSNSLRQFLSDYGIIFLVAGVAVAAVVGIYLFLTGDEELAKQWLDQYGLIALFLILILEGAMLLYFAPSESLVPFSVTVLASPDDIQAIAAIILVAVIGATIGQYALFSLAKRGGREYLLEKPWFRISEDSLDRFDGWFDRWGRIVVPVSNALLFTRGMLTVPAGFAEMRDWEFIVLSAIGTLIFQSWLAAFAIYTIELGLLDFLPF</sequence>
<evidence type="ECO:0000256" key="2">
    <source>
        <dbReference type="ARBA" id="ARBA00022475"/>
    </source>
</evidence>
<accession>A0AAV3UGW9</accession>
<dbReference type="GO" id="GO:0005886">
    <property type="term" value="C:plasma membrane"/>
    <property type="evidence" value="ECO:0007669"/>
    <property type="project" value="UniProtKB-SubCell"/>
</dbReference>
<proteinExistence type="predicted"/>
<feature type="transmembrane region" description="Helical" evidence="6">
    <location>
        <begin position="44"/>
        <end position="67"/>
    </location>
</feature>
<feature type="domain" description="VTT" evidence="7">
    <location>
        <begin position="123"/>
        <end position="218"/>
    </location>
</feature>
<reference evidence="8 9" key="1">
    <citation type="journal article" date="2019" name="Int. J. Syst. Evol. Microbiol.">
        <title>The Global Catalogue of Microorganisms (GCM) 10K type strain sequencing project: providing services to taxonomists for standard genome sequencing and annotation.</title>
        <authorList>
            <consortium name="The Broad Institute Genomics Platform"/>
            <consortium name="The Broad Institute Genome Sequencing Center for Infectious Disease"/>
            <person name="Wu L."/>
            <person name="Ma J."/>
        </authorList>
    </citation>
    <scope>NUCLEOTIDE SEQUENCE [LARGE SCALE GENOMIC DNA]</scope>
    <source>
        <strain evidence="8 9">JCM 17504</strain>
    </source>
</reference>
<dbReference type="AlphaFoldDB" id="A0AAV3UGW9"/>
<evidence type="ECO:0000256" key="3">
    <source>
        <dbReference type="ARBA" id="ARBA00022692"/>
    </source>
</evidence>
<dbReference type="Pfam" id="PF09335">
    <property type="entry name" value="VTT_dom"/>
    <property type="match status" value="1"/>
</dbReference>
<dbReference type="PANTHER" id="PTHR42709">
    <property type="entry name" value="ALKALINE PHOSPHATASE LIKE PROTEIN"/>
    <property type="match status" value="1"/>
</dbReference>
<feature type="transmembrane region" description="Helical" evidence="6">
    <location>
        <begin position="79"/>
        <end position="98"/>
    </location>
</feature>
<keyword evidence="2" id="KW-1003">Cell membrane</keyword>
<protein>
    <recommendedName>
        <fullName evidence="7">VTT domain-containing protein</fullName>
    </recommendedName>
</protein>
<evidence type="ECO:0000256" key="4">
    <source>
        <dbReference type="ARBA" id="ARBA00022989"/>
    </source>
</evidence>
<gene>
    <name evidence="8" type="ORF">GCM10025751_19790</name>
</gene>
<keyword evidence="4 6" id="KW-1133">Transmembrane helix</keyword>
<keyword evidence="9" id="KW-1185">Reference proteome</keyword>
<dbReference type="InterPro" id="IPR051311">
    <property type="entry name" value="DedA_domain"/>
</dbReference>
<dbReference type="Proteomes" id="UP001501729">
    <property type="component" value="Unassembled WGS sequence"/>
</dbReference>
<evidence type="ECO:0000256" key="1">
    <source>
        <dbReference type="ARBA" id="ARBA00004651"/>
    </source>
</evidence>
<evidence type="ECO:0000313" key="8">
    <source>
        <dbReference type="EMBL" id="GAA5048244.1"/>
    </source>
</evidence>
<dbReference type="EMBL" id="BAABKX010000001">
    <property type="protein sequence ID" value="GAA5048244.1"/>
    <property type="molecule type" value="Genomic_DNA"/>
</dbReference>
<evidence type="ECO:0000313" key="9">
    <source>
        <dbReference type="Proteomes" id="UP001501729"/>
    </source>
</evidence>
<comment type="caution">
    <text evidence="8">The sequence shown here is derived from an EMBL/GenBank/DDBJ whole genome shotgun (WGS) entry which is preliminary data.</text>
</comment>
<feature type="transmembrane region" description="Helical" evidence="6">
    <location>
        <begin position="206"/>
        <end position="229"/>
    </location>
</feature>
<feature type="transmembrane region" description="Helical" evidence="6">
    <location>
        <begin position="118"/>
        <end position="140"/>
    </location>
</feature>
<evidence type="ECO:0000256" key="6">
    <source>
        <dbReference type="SAM" id="Phobius"/>
    </source>
</evidence>
<dbReference type="PANTHER" id="PTHR42709:SF6">
    <property type="entry name" value="UNDECAPRENYL PHOSPHATE TRANSPORTER A"/>
    <property type="match status" value="1"/>
</dbReference>